<keyword evidence="1" id="KW-0812">Transmembrane</keyword>
<name>A0A8T2MQY1_9TELE</name>
<reference evidence="2" key="1">
    <citation type="thesis" date="2021" institute="BYU ScholarsArchive" country="Provo, UT, USA">
        <title>Applications of and Algorithms for Genome Assembly and Genomic Analyses with an Emphasis on Marine Teleosts.</title>
        <authorList>
            <person name="Pickett B.D."/>
        </authorList>
    </citation>
    <scope>NUCLEOTIDE SEQUENCE</scope>
    <source>
        <strain evidence="2">HI-2016</strain>
    </source>
</reference>
<keyword evidence="1" id="KW-1133">Transmembrane helix</keyword>
<sequence>MHHYITMDTTVTVIINVRKKLNVCFIFSEVNVLLNMTVSQYLPAYSACLMLCCAVMAPSIVYIDDKINE</sequence>
<accession>A0A8T2MQY1</accession>
<protein>
    <submittedName>
        <fullName evidence="2">Uncharacterized protein</fullName>
    </submittedName>
</protein>
<gene>
    <name evidence="2" type="ORF">JZ751_024070</name>
</gene>
<evidence type="ECO:0000313" key="2">
    <source>
        <dbReference type="EMBL" id="KAG9330524.1"/>
    </source>
</evidence>
<keyword evidence="1" id="KW-0472">Membrane</keyword>
<evidence type="ECO:0000256" key="1">
    <source>
        <dbReference type="SAM" id="Phobius"/>
    </source>
</evidence>
<evidence type="ECO:0000313" key="3">
    <source>
        <dbReference type="Proteomes" id="UP000824540"/>
    </source>
</evidence>
<dbReference type="OrthoDB" id="10412119at2759"/>
<dbReference type="Proteomes" id="UP000824540">
    <property type="component" value="Unassembled WGS sequence"/>
</dbReference>
<comment type="caution">
    <text evidence="2">The sequence shown here is derived from an EMBL/GenBank/DDBJ whole genome shotgun (WGS) entry which is preliminary data.</text>
</comment>
<keyword evidence="3" id="KW-1185">Reference proteome</keyword>
<feature type="transmembrane region" description="Helical" evidence="1">
    <location>
        <begin position="44"/>
        <end position="63"/>
    </location>
</feature>
<dbReference type="AlphaFoldDB" id="A0A8T2MQY1"/>
<dbReference type="EMBL" id="JAFBMS010000562">
    <property type="protein sequence ID" value="KAG9330524.1"/>
    <property type="molecule type" value="Genomic_DNA"/>
</dbReference>
<feature type="non-terminal residue" evidence="2">
    <location>
        <position position="69"/>
    </location>
</feature>
<proteinExistence type="predicted"/>
<organism evidence="2 3">
    <name type="scientific">Albula glossodonta</name>
    <name type="common">roundjaw bonefish</name>
    <dbReference type="NCBI Taxonomy" id="121402"/>
    <lineage>
        <taxon>Eukaryota</taxon>
        <taxon>Metazoa</taxon>
        <taxon>Chordata</taxon>
        <taxon>Craniata</taxon>
        <taxon>Vertebrata</taxon>
        <taxon>Euteleostomi</taxon>
        <taxon>Actinopterygii</taxon>
        <taxon>Neopterygii</taxon>
        <taxon>Teleostei</taxon>
        <taxon>Albuliformes</taxon>
        <taxon>Albulidae</taxon>
        <taxon>Albula</taxon>
    </lineage>
</organism>